<dbReference type="EMBL" id="BAAAVV010000003">
    <property type="protein sequence ID" value="GAA3165359.1"/>
    <property type="molecule type" value="Genomic_DNA"/>
</dbReference>
<dbReference type="Proteomes" id="UP001499924">
    <property type="component" value="Unassembled WGS sequence"/>
</dbReference>
<keyword evidence="3" id="KW-1185">Reference proteome</keyword>
<feature type="transmembrane region" description="Helical" evidence="1">
    <location>
        <begin position="44"/>
        <end position="61"/>
    </location>
</feature>
<evidence type="ECO:0008006" key="4">
    <source>
        <dbReference type="Google" id="ProtNLM"/>
    </source>
</evidence>
<keyword evidence="1" id="KW-0812">Transmembrane</keyword>
<name>A0ABP6P2A5_9ACTN</name>
<dbReference type="RefSeq" id="WP_344688369.1">
    <property type="nucleotide sequence ID" value="NZ_BAAAVV010000003.1"/>
</dbReference>
<feature type="transmembrane region" description="Helical" evidence="1">
    <location>
        <begin position="12"/>
        <end position="32"/>
    </location>
</feature>
<sequence>MAGATRMDFRRFALYSVVGGVAWTAGVTLLGFWLGQVPLVRDHVAVFIVGVVVPSLVPVAIEGLRVSTRRLTLPVRSAPVTTPCPAPGLVEARN</sequence>
<proteinExistence type="predicted"/>
<evidence type="ECO:0000256" key="1">
    <source>
        <dbReference type="SAM" id="Phobius"/>
    </source>
</evidence>
<reference evidence="3" key="1">
    <citation type="journal article" date="2019" name="Int. J. Syst. Evol. Microbiol.">
        <title>The Global Catalogue of Microorganisms (GCM) 10K type strain sequencing project: providing services to taxonomists for standard genome sequencing and annotation.</title>
        <authorList>
            <consortium name="The Broad Institute Genomics Platform"/>
            <consortium name="The Broad Institute Genome Sequencing Center for Infectious Disease"/>
            <person name="Wu L."/>
            <person name="Ma J."/>
        </authorList>
    </citation>
    <scope>NUCLEOTIDE SEQUENCE [LARGE SCALE GENOMIC DNA]</scope>
    <source>
        <strain evidence="3">JCM 15614</strain>
    </source>
</reference>
<comment type="caution">
    <text evidence="2">The sequence shown here is derived from an EMBL/GenBank/DDBJ whole genome shotgun (WGS) entry which is preliminary data.</text>
</comment>
<protein>
    <recommendedName>
        <fullName evidence="4">SNARE associated Golgi protein</fullName>
    </recommendedName>
</protein>
<keyword evidence="1" id="KW-0472">Membrane</keyword>
<keyword evidence="1" id="KW-1133">Transmembrane helix</keyword>
<organism evidence="2 3">
    <name type="scientific">Blastococcus jejuensis</name>
    <dbReference type="NCBI Taxonomy" id="351224"/>
    <lineage>
        <taxon>Bacteria</taxon>
        <taxon>Bacillati</taxon>
        <taxon>Actinomycetota</taxon>
        <taxon>Actinomycetes</taxon>
        <taxon>Geodermatophilales</taxon>
        <taxon>Geodermatophilaceae</taxon>
        <taxon>Blastococcus</taxon>
    </lineage>
</organism>
<gene>
    <name evidence="2" type="ORF">GCM10010531_17310</name>
</gene>
<accession>A0ABP6P2A5</accession>
<evidence type="ECO:0000313" key="2">
    <source>
        <dbReference type="EMBL" id="GAA3165359.1"/>
    </source>
</evidence>
<evidence type="ECO:0000313" key="3">
    <source>
        <dbReference type="Proteomes" id="UP001499924"/>
    </source>
</evidence>